<feature type="region of interest" description="Disordered" evidence="1">
    <location>
        <begin position="40"/>
        <end position="71"/>
    </location>
</feature>
<organism evidence="2 3">
    <name type="scientific">Urocitellus parryii</name>
    <name type="common">Arctic ground squirrel</name>
    <name type="synonym">Spermophilus parryii</name>
    <dbReference type="NCBI Taxonomy" id="9999"/>
    <lineage>
        <taxon>Eukaryota</taxon>
        <taxon>Metazoa</taxon>
        <taxon>Chordata</taxon>
        <taxon>Craniata</taxon>
        <taxon>Vertebrata</taxon>
        <taxon>Euteleostomi</taxon>
        <taxon>Mammalia</taxon>
        <taxon>Eutheria</taxon>
        <taxon>Euarchontoglires</taxon>
        <taxon>Glires</taxon>
        <taxon>Rodentia</taxon>
        <taxon>Sciuromorpha</taxon>
        <taxon>Sciuridae</taxon>
        <taxon>Xerinae</taxon>
        <taxon>Marmotini</taxon>
        <taxon>Urocitellus</taxon>
    </lineage>
</organism>
<feature type="region of interest" description="Disordered" evidence="1">
    <location>
        <begin position="1"/>
        <end position="21"/>
    </location>
</feature>
<accession>A0A8D2GIP1</accession>
<dbReference type="Ensembl" id="ENSUPAT00010000038.1">
    <property type="protein sequence ID" value="ENSUPAP00010000036.1"/>
    <property type="gene ID" value="ENSUPAG00010000063.1"/>
</dbReference>
<evidence type="ECO:0000256" key="1">
    <source>
        <dbReference type="SAM" id="MobiDB-lite"/>
    </source>
</evidence>
<evidence type="ECO:0000313" key="3">
    <source>
        <dbReference type="Proteomes" id="UP000694417"/>
    </source>
</evidence>
<protein>
    <submittedName>
        <fullName evidence="2">Uncharacterized protein</fullName>
    </submittedName>
</protein>
<evidence type="ECO:0000313" key="2">
    <source>
        <dbReference type="Ensembl" id="ENSUPAP00010000036.1"/>
    </source>
</evidence>
<reference evidence="2" key="2">
    <citation type="submission" date="2025-09" db="UniProtKB">
        <authorList>
            <consortium name="Ensembl"/>
        </authorList>
    </citation>
    <scope>IDENTIFICATION</scope>
</reference>
<sequence length="71" mass="7981">MATVSNLTFSGKVPTNPNNEGKLAFLDMSLDDIIILKKVETTSKDKKKNKQQNNRKTGASRWLSNAGRHHR</sequence>
<proteinExistence type="predicted"/>
<dbReference type="GeneTree" id="ENSGT01140000282946"/>
<name>A0A8D2GIP1_UROPR</name>
<keyword evidence="3" id="KW-1185">Reference proteome</keyword>
<reference evidence="2" key="1">
    <citation type="submission" date="2025-08" db="UniProtKB">
        <authorList>
            <consortium name="Ensembl"/>
        </authorList>
    </citation>
    <scope>IDENTIFICATION</scope>
</reference>
<dbReference type="AlphaFoldDB" id="A0A8D2GIP1"/>
<feature type="compositionally biased region" description="Polar residues" evidence="1">
    <location>
        <begin position="1"/>
        <end position="19"/>
    </location>
</feature>
<dbReference type="Proteomes" id="UP000694417">
    <property type="component" value="Unplaced"/>
</dbReference>